<dbReference type="InterPro" id="IPR011856">
    <property type="entry name" value="tRNA_endonuc-like_dom_sf"/>
</dbReference>
<dbReference type="GO" id="GO:0003676">
    <property type="term" value="F:nucleic acid binding"/>
    <property type="evidence" value="ECO:0007669"/>
    <property type="project" value="InterPro"/>
</dbReference>
<protein>
    <recommendedName>
        <fullName evidence="3">PD(D/E)XK endonuclease domain-containing protein</fullName>
    </recommendedName>
</protein>
<dbReference type="RefSeq" id="WP_163744164.1">
    <property type="nucleotide sequence ID" value="NZ_JAAGOA010000028.1"/>
</dbReference>
<accession>A0A6L9SG05</accession>
<evidence type="ECO:0000313" key="2">
    <source>
        <dbReference type="Proteomes" id="UP000475214"/>
    </source>
</evidence>
<name>A0A6L9SG05_9ACTN</name>
<organism evidence="1 2">
    <name type="scientific">Phytoactinopolyspora halotolerans</name>
    <dbReference type="NCBI Taxonomy" id="1981512"/>
    <lineage>
        <taxon>Bacteria</taxon>
        <taxon>Bacillati</taxon>
        <taxon>Actinomycetota</taxon>
        <taxon>Actinomycetes</taxon>
        <taxon>Jiangellales</taxon>
        <taxon>Jiangellaceae</taxon>
        <taxon>Phytoactinopolyspora</taxon>
    </lineage>
</organism>
<sequence>MAEALGLAKSSTNRVRHHAERLELDTSHFRGKRKWSDQELRTAVAEEDSWAGVNRRLGLVDSYESRVKIKGHAIRLGLDVSHLSQRAYAPPSPKPLFREAPDPKRLRIAAEPIAVAWFTMHGMSVAVPSEPREYDVLVTFPDGIKRVQIKSTTSRASDGKWQVGIGRRPYSLDKSARKVPYDPDLLDYFLVINGMGDIYLLPVGALAGRTGIVLDSYPEYKVGSTASLFAPSP</sequence>
<evidence type="ECO:0008006" key="3">
    <source>
        <dbReference type="Google" id="ProtNLM"/>
    </source>
</evidence>
<dbReference type="AlphaFoldDB" id="A0A6L9SG05"/>
<evidence type="ECO:0000313" key="1">
    <source>
        <dbReference type="EMBL" id="NEE04007.1"/>
    </source>
</evidence>
<dbReference type="Proteomes" id="UP000475214">
    <property type="component" value="Unassembled WGS sequence"/>
</dbReference>
<proteinExistence type="predicted"/>
<dbReference type="Gene3D" id="3.40.1350.10">
    <property type="match status" value="1"/>
</dbReference>
<reference evidence="1 2" key="1">
    <citation type="submission" date="2020-02" db="EMBL/GenBank/DDBJ databases">
        <authorList>
            <person name="Li X.-J."/>
            <person name="Han X.-M."/>
        </authorList>
    </citation>
    <scope>NUCLEOTIDE SEQUENCE [LARGE SCALE GENOMIC DNA]</scope>
    <source>
        <strain evidence="1 2">CCTCC AB 2017055</strain>
    </source>
</reference>
<comment type="caution">
    <text evidence="1">The sequence shown here is derived from an EMBL/GenBank/DDBJ whole genome shotgun (WGS) entry which is preliminary data.</text>
</comment>
<keyword evidence="2" id="KW-1185">Reference proteome</keyword>
<dbReference type="EMBL" id="JAAGOA010000028">
    <property type="protein sequence ID" value="NEE04007.1"/>
    <property type="molecule type" value="Genomic_DNA"/>
</dbReference>
<gene>
    <name evidence="1" type="ORF">G1H10_27950</name>
</gene>